<evidence type="ECO:0000313" key="9">
    <source>
        <dbReference type="EMBL" id="CAF1287472.1"/>
    </source>
</evidence>
<dbReference type="Proteomes" id="UP000663829">
    <property type="component" value="Unassembled WGS sequence"/>
</dbReference>
<evidence type="ECO:0000256" key="4">
    <source>
        <dbReference type="ARBA" id="ARBA00023163"/>
    </source>
</evidence>
<dbReference type="SMART" id="SM00353">
    <property type="entry name" value="HLH"/>
    <property type="match status" value="1"/>
</dbReference>
<keyword evidence="2" id="KW-0805">Transcription regulation</keyword>
<gene>
    <name evidence="9" type="ORF">GPM918_LOCUS27863</name>
    <name evidence="10" type="ORF">SRO942_LOCUS28273</name>
</gene>
<dbReference type="Gene3D" id="4.10.280.10">
    <property type="entry name" value="Helix-loop-helix DNA-binding domain"/>
    <property type="match status" value="1"/>
</dbReference>
<organism evidence="9 11">
    <name type="scientific">Didymodactylos carnosus</name>
    <dbReference type="NCBI Taxonomy" id="1234261"/>
    <lineage>
        <taxon>Eukaryota</taxon>
        <taxon>Metazoa</taxon>
        <taxon>Spiralia</taxon>
        <taxon>Gnathifera</taxon>
        <taxon>Rotifera</taxon>
        <taxon>Eurotatoria</taxon>
        <taxon>Bdelloidea</taxon>
        <taxon>Philodinida</taxon>
        <taxon>Philodinidae</taxon>
        <taxon>Didymodactylos</taxon>
    </lineage>
</organism>
<dbReference type="SUPFAM" id="SSF47459">
    <property type="entry name" value="HLH, helix-loop-helix DNA-binding domain"/>
    <property type="match status" value="1"/>
</dbReference>
<dbReference type="EMBL" id="CAJOBC010030977">
    <property type="protein sequence ID" value="CAF4090128.1"/>
    <property type="molecule type" value="Genomic_DNA"/>
</dbReference>
<feature type="compositionally biased region" description="Polar residues" evidence="7">
    <location>
        <begin position="97"/>
        <end position="114"/>
    </location>
</feature>
<comment type="subcellular location">
    <subcellularLocation>
        <location evidence="1">Nucleus</location>
    </subcellularLocation>
</comment>
<sequence>MDSHNFNCWQSSSFPKQVKLSTSTSVNDQYPVIQFYASDTPNDGSLLNNNNFQPLKRHTSLTNINSPPKRQHCTEPNSNYQTDEDDRDDEDEEDGDNSNTGSINGVGSAITNGNKDGHVTNGKSIKRDDNRRRAAHTAAEQKRRNAIRKGYDALQSLVPNSHLLDPISSQKVSKAAILKRSTDYLQQLHEEKQKLNHQLEALRNEAFCLRTMQKTYEDIVKMNMNSSKHARDTTLDDEHKFTLFQNIADSIFVSFDQAVQTVSMPSCQHMMNTILRWVEESCRPPEIHELVRRQVQNFRP</sequence>
<dbReference type="OrthoDB" id="5778525at2759"/>
<dbReference type="PANTHER" id="PTHR15741">
    <property type="entry name" value="BASIC HELIX-LOOP-HELIX ZIP TRANSCRIPTION FACTOR"/>
    <property type="match status" value="1"/>
</dbReference>
<comment type="caution">
    <text evidence="9">The sequence shown here is derived from an EMBL/GenBank/DDBJ whole genome shotgun (WGS) entry which is preliminary data.</text>
</comment>
<reference evidence="9" key="1">
    <citation type="submission" date="2021-02" db="EMBL/GenBank/DDBJ databases">
        <authorList>
            <person name="Nowell W R."/>
        </authorList>
    </citation>
    <scope>NUCLEOTIDE SEQUENCE</scope>
</reference>
<dbReference type="InterPro" id="IPR036638">
    <property type="entry name" value="HLH_DNA-bd_sf"/>
</dbReference>
<feature type="coiled-coil region" evidence="6">
    <location>
        <begin position="178"/>
        <end position="212"/>
    </location>
</feature>
<evidence type="ECO:0000313" key="10">
    <source>
        <dbReference type="EMBL" id="CAF4090128.1"/>
    </source>
</evidence>
<dbReference type="Pfam" id="PF00010">
    <property type="entry name" value="HLH"/>
    <property type="match status" value="1"/>
</dbReference>
<keyword evidence="11" id="KW-1185">Reference proteome</keyword>
<dbReference type="GO" id="GO:0000981">
    <property type="term" value="F:DNA-binding transcription factor activity, RNA polymerase II-specific"/>
    <property type="evidence" value="ECO:0007669"/>
    <property type="project" value="TreeGrafter"/>
</dbReference>
<evidence type="ECO:0000256" key="3">
    <source>
        <dbReference type="ARBA" id="ARBA00023125"/>
    </source>
</evidence>
<dbReference type="GO" id="GO:0000978">
    <property type="term" value="F:RNA polymerase II cis-regulatory region sequence-specific DNA binding"/>
    <property type="evidence" value="ECO:0007669"/>
    <property type="project" value="TreeGrafter"/>
</dbReference>
<feature type="compositionally biased region" description="Acidic residues" evidence="7">
    <location>
        <begin position="82"/>
        <end position="96"/>
    </location>
</feature>
<evidence type="ECO:0000256" key="1">
    <source>
        <dbReference type="ARBA" id="ARBA00004123"/>
    </source>
</evidence>
<feature type="region of interest" description="Disordered" evidence="7">
    <location>
        <begin position="58"/>
        <end position="146"/>
    </location>
</feature>
<name>A0A815CQC0_9BILA</name>
<dbReference type="GO" id="GO:0046983">
    <property type="term" value="F:protein dimerization activity"/>
    <property type="evidence" value="ECO:0007669"/>
    <property type="project" value="InterPro"/>
</dbReference>
<dbReference type="CDD" id="cd19687">
    <property type="entry name" value="bHLHzip_Mlx"/>
    <property type="match status" value="1"/>
</dbReference>
<evidence type="ECO:0000259" key="8">
    <source>
        <dbReference type="PROSITE" id="PS50888"/>
    </source>
</evidence>
<dbReference type="InterPro" id="IPR011598">
    <property type="entry name" value="bHLH_dom"/>
</dbReference>
<dbReference type="PROSITE" id="PS50888">
    <property type="entry name" value="BHLH"/>
    <property type="match status" value="1"/>
</dbReference>
<evidence type="ECO:0000256" key="5">
    <source>
        <dbReference type="ARBA" id="ARBA00023242"/>
    </source>
</evidence>
<feature type="compositionally biased region" description="Polar residues" evidence="7">
    <location>
        <begin position="60"/>
        <end position="81"/>
    </location>
</feature>
<feature type="domain" description="BHLH" evidence="8">
    <location>
        <begin position="131"/>
        <end position="188"/>
    </location>
</feature>
<proteinExistence type="predicted"/>
<dbReference type="EMBL" id="CAJNOQ010011895">
    <property type="protein sequence ID" value="CAF1287472.1"/>
    <property type="molecule type" value="Genomic_DNA"/>
</dbReference>
<dbReference type="AlphaFoldDB" id="A0A815CQC0"/>
<keyword evidence="6" id="KW-0175">Coiled coil</keyword>
<evidence type="ECO:0000256" key="6">
    <source>
        <dbReference type="SAM" id="Coils"/>
    </source>
</evidence>
<protein>
    <recommendedName>
        <fullName evidence="8">BHLH domain-containing protein</fullName>
    </recommendedName>
</protein>
<evidence type="ECO:0000313" key="11">
    <source>
        <dbReference type="Proteomes" id="UP000663829"/>
    </source>
</evidence>
<dbReference type="GO" id="GO:0005634">
    <property type="term" value="C:nucleus"/>
    <property type="evidence" value="ECO:0007669"/>
    <property type="project" value="UniProtKB-SubCell"/>
</dbReference>
<evidence type="ECO:0000256" key="2">
    <source>
        <dbReference type="ARBA" id="ARBA00023015"/>
    </source>
</evidence>
<keyword evidence="3" id="KW-0238">DNA-binding</keyword>
<evidence type="ECO:0000256" key="7">
    <source>
        <dbReference type="SAM" id="MobiDB-lite"/>
    </source>
</evidence>
<dbReference type="InterPro" id="IPR052207">
    <property type="entry name" value="Max-like/E-box_TFs"/>
</dbReference>
<accession>A0A815CQC0</accession>
<dbReference type="PANTHER" id="PTHR15741:SF25">
    <property type="entry name" value="MAX-LIKE PROTEIN X"/>
    <property type="match status" value="1"/>
</dbReference>
<keyword evidence="4" id="KW-0804">Transcription</keyword>
<keyword evidence="5" id="KW-0539">Nucleus</keyword>
<dbReference type="Proteomes" id="UP000681722">
    <property type="component" value="Unassembled WGS sequence"/>
</dbReference>